<reference evidence="9" key="3">
    <citation type="submission" date="2021-08" db="EMBL/GenBank/DDBJ databases">
        <authorList>
            <person name="de Jong S."/>
            <person name="van den Broek M."/>
            <person name="Merkel A."/>
            <person name="de la Torre Cortes P."/>
            <person name="Kalamorz F."/>
            <person name="Cook G."/>
            <person name="van Loosdrecht M."/>
            <person name="McMillan D."/>
        </authorList>
    </citation>
    <scope>NUCLEOTIDE SEQUENCE</scope>
    <source>
        <strain evidence="9">TA2.A1</strain>
    </source>
</reference>
<feature type="binding site" evidence="7">
    <location>
        <position position="144"/>
    </location>
    <ligand>
        <name>substrate</name>
    </ligand>
</feature>
<evidence type="ECO:0000313" key="8">
    <source>
        <dbReference type="EMBL" id="EGL83273.1"/>
    </source>
</evidence>
<dbReference type="HAMAP" id="MF_00109">
    <property type="entry name" value="Shikimate_kinase"/>
    <property type="match status" value="1"/>
</dbReference>
<dbReference type="GO" id="GO:0008652">
    <property type="term" value="P:amino acid biosynthetic process"/>
    <property type="evidence" value="ECO:0007669"/>
    <property type="project" value="UniProtKB-KW"/>
</dbReference>
<dbReference type="GO" id="GO:0009073">
    <property type="term" value="P:aromatic amino acid family biosynthetic process"/>
    <property type="evidence" value="ECO:0007669"/>
    <property type="project" value="UniProtKB-KW"/>
</dbReference>
<dbReference type="Proteomes" id="UP000825179">
    <property type="component" value="Chromosome"/>
</dbReference>
<keyword evidence="6 7" id="KW-0057">Aromatic amino acid biosynthesis</keyword>
<comment type="similarity">
    <text evidence="7">Belongs to the shikimate kinase family.</text>
</comment>
<dbReference type="InterPro" id="IPR027417">
    <property type="entry name" value="P-loop_NTPase"/>
</dbReference>
<reference evidence="8 10" key="1">
    <citation type="journal article" date="2011" name="J. Bacteriol.">
        <title>Draft genome sequence of the thermoalkaliphilic Caldalkalibacillus thermarum strain TA2.A1.</title>
        <authorList>
            <person name="Kalamorz F."/>
            <person name="Keis S."/>
            <person name="McMillan D.G."/>
            <person name="Olsson K."/>
            <person name="Stanton J.A."/>
            <person name="Stockwell P."/>
            <person name="Black M.A."/>
            <person name="Klingeman D.M."/>
            <person name="Land M.L."/>
            <person name="Han C.S."/>
            <person name="Martin S.L."/>
            <person name="Becher S.A."/>
            <person name="Peddie C.J."/>
            <person name="Morgan H.W."/>
            <person name="Matthies D."/>
            <person name="Preiss L."/>
            <person name="Meier T."/>
            <person name="Brown S.D."/>
            <person name="Cook G.M."/>
        </authorList>
    </citation>
    <scope>NUCLEOTIDE SEQUENCE [LARGE SCALE GENOMIC DNA]</scope>
    <source>
        <strain evidence="8 10">TA2.A1</strain>
    </source>
</reference>
<dbReference type="AlphaFoldDB" id="F5L5W1"/>
<dbReference type="GO" id="GO:0004765">
    <property type="term" value="F:shikimate kinase activity"/>
    <property type="evidence" value="ECO:0007669"/>
    <property type="project" value="UniProtKB-UniRule"/>
</dbReference>
<dbReference type="UniPathway" id="UPA00053">
    <property type="reaction ID" value="UER00088"/>
</dbReference>
<comment type="subunit">
    <text evidence="7">Monomer.</text>
</comment>
<organism evidence="8 10">
    <name type="scientific">Caldalkalibacillus thermarum (strain TA2.A1)</name>
    <dbReference type="NCBI Taxonomy" id="986075"/>
    <lineage>
        <taxon>Bacteria</taxon>
        <taxon>Bacillati</taxon>
        <taxon>Bacillota</taxon>
        <taxon>Bacilli</taxon>
        <taxon>Bacillales</taxon>
        <taxon>Bacillaceae</taxon>
        <taxon>Caldalkalibacillus</taxon>
    </lineage>
</organism>
<feature type="binding site" evidence="7">
    <location>
        <position position="33"/>
    </location>
    <ligand>
        <name>substrate</name>
    </ligand>
</feature>
<dbReference type="Proteomes" id="UP000010716">
    <property type="component" value="Unassembled WGS sequence"/>
</dbReference>
<dbReference type="PANTHER" id="PTHR21087:SF16">
    <property type="entry name" value="SHIKIMATE KINASE 1, CHLOROPLASTIC"/>
    <property type="match status" value="1"/>
</dbReference>
<evidence type="ECO:0000313" key="10">
    <source>
        <dbReference type="Proteomes" id="UP000010716"/>
    </source>
</evidence>
<evidence type="ECO:0000256" key="5">
    <source>
        <dbReference type="ARBA" id="ARBA00022840"/>
    </source>
</evidence>
<dbReference type="GO" id="GO:0005829">
    <property type="term" value="C:cytosol"/>
    <property type="evidence" value="ECO:0007669"/>
    <property type="project" value="TreeGrafter"/>
</dbReference>
<sequence length="180" mass="21092">MKCISIWGFMGAGKSTVGRALARTYAWKWLDSDTEIEKQEQLKIPDIFKRYGEEYFRQLETRFLENLWNRMQSEPQASEWLVLTTGGGMPLREENRQWLKKLGISIYLHVPFDTIAKRLNRRDSQRPLWDGSQLEVMRRKYEARLPSYRQADVVMEVQGKSVEEIVQELGALVLKPPADV</sequence>
<dbReference type="EMBL" id="AFCE01000116">
    <property type="protein sequence ID" value="EGL83273.1"/>
    <property type="molecule type" value="Genomic_DNA"/>
</dbReference>
<evidence type="ECO:0000256" key="7">
    <source>
        <dbReference type="HAMAP-Rule" id="MF_00109"/>
    </source>
</evidence>
<evidence type="ECO:0000256" key="4">
    <source>
        <dbReference type="ARBA" id="ARBA00022777"/>
    </source>
</evidence>
<comment type="pathway">
    <text evidence="7">Metabolic intermediate biosynthesis; chorismate biosynthesis; chorismate from D-erythrose 4-phosphate and phosphoenolpyruvate: step 5/7.</text>
</comment>
<feature type="binding site" evidence="7">
    <location>
        <position position="126"/>
    </location>
    <ligand>
        <name>ATP</name>
        <dbReference type="ChEBI" id="CHEBI:30616"/>
    </ligand>
</feature>
<dbReference type="PANTHER" id="PTHR21087">
    <property type="entry name" value="SHIKIMATE KINASE"/>
    <property type="match status" value="1"/>
</dbReference>
<dbReference type="EC" id="2.7.1.71" evidence="7"/>
<comment type="cofactor">
    <cofactor evidence="7">
        <name>Mg(2+)</name>
        <dbReference type="ChEBI" id="CHEBI:18420"/>
    </cofactor>
    <text evidence="7">Binds 1 Mg(2+) ion per subunit.</text>
</comment>
<dbReference type="CDD" id="cd00464">
    <property type="entry name" value="SK"/>
    <property type="match status" value="1"/>
</dbReference>
<evidence type="ECO:0000256" key="6">
    <source>
        <dbReference type="ARBA" id="ARBA00023141"/>
    </source>
</evidence>
<dbReference type="SUPFAM" id="SSF52540">
    <property type="entry name" value="P-loop containing nucleoside triphosphate hydrolases"/>
    <property type="match status" value="1"/>
</dbReference>
<evidence type="ECO:0000256" key="2">
    <source>
        <dbReference type="ARBA" id="ARBA00022679"/>
    </source>
</evidence>
<comment type="subcellular location">
    <subcellularLocation>
        <location evidence="7">Cytoplasm</location>
    </subcellularLocation>
</comment>
<dbReference type="RefSeq" id="WP_007503997.1">
    <property type="nucleotide sequence ID" value="NZ_AFCE01000116.1"/>
</dbReference>
<comment type="function">
    <text evidence="7">Catalyzes the specific phosphorylation of the 3-hydroxyl group of shikimic acid using ATP as a cosubstrate.</text>
</comment>
<comment type="caution">
    <text evidence="7">Lacks conserved residue(s) required for the propagation of feature annotation.</text>
</comment>
<comment type="catalytic activity">
    <reaction evidence="7">
        <text>shikimate + ATP = 3-phosphoshikimate + ADP + H(+)</text>
        <dbReference type="Rhea" id="RHEA:13121"/>
        <dbReference type="ChEBI" id="CHEBI:15378"/>
        <dbReference type="ChEBI" id="CHEBI:30616"/>
        <dbReference type="ChEBI" id="CHEBI:36208"/>
        <dbReference type="ChEBI" id="CHEBI:145989"/>
        <dbReference type="ChEBI" id="CHEBI:456216"/>
        <dbReference type="EC" id="2.7.1.71"/>
    </reaction>
</comment>
<dbReference type="Pfam" id="PF01202">
    <property type="entry name" value="SKI"/>
    <property type="match status" value="1"/>
</dbReference>
<keyword evidence="2 7" id="KW-0808">Transferase</keyword>
<dbReference type="GO" id="GO:0005524">
    <property type="term" value="F:ATP binding"/>
    <property type="evidence" value="ECO:0007669"/>
    <property type="project" value="UniProtKB-UniRule"/>
</dbReference>
<dbReference type="GO" id="GO:0009423">
    <property type="term" value="P:chorismate biosynthetic process"/>
    <property type="evidence" value="ECO:0007669"/>
    <property type="project" value="UniProtKB-UniRule"/>
</dbReference>
<gene>
    <name evidence="7" type="primary">aroK</name>
    <name evidence="8" type="ORF">CathTA2_1174</name>
    <name evidence="9" type="ORF">HUR95_09855</name>
</gene>
<keyword evidence="4 7" id="KW-0418">Kinase</keyword>
<keyword evidence="7" id="KW-0479">Metal-binding</keyword>
<feature type="binding site" evidence="7">
    <location>
        <position position="57"/>
    </location>
    <ligand>
        <name>substrate</name>
    </ligand>
</feature>
<keyword evidence="3 7" id="KW-0547">Nucleotide-binding</keyword>
<evidence type="ECO:0000313" key="11">
    <source>
        <dbReference type="Proteomes" id="UP000825179"/>
    </source>
</evidence>
<evidence type="ECO:0000256" key="3">
    <source>
        <dbReference type="ARBA" id="ARBA00022741"/>
    </source>
</evidence>
<feature type="binding site" evidence="7">
    <location>
        <position position="15"/>
    </location>
    <ligand>
        <name>Mg(2+)</name>
        <dbReference type="ChEBI" id="CHEBI:18420"/>
    </ligand>
</feature>
<keyword evidence="5 7" id="KW-0067">ATP-binding</keyword>
<dbReference type="EMBL" id="CP082237">
    <property type="protein sequence ID" value="QZT32692.1"/>
    <property type="molecule type" value="Genomic_DNA"/>
</dbReference>
<proteinExistence type="inferred from homology"/>
<accession>F5L5W1</accession>
<name>F5L5W1_CALTT</name>
<dbReference type="InterPro" id="IPR000623">
    <property type="entry name" value="Shikimate_kinase/TSH1"/>
</dbReference>
<dbReference type="GO" id="GO:0000287">
    <property type="term" value="F:magnesium ion binding"/>
    <property type="evidence" value="ECO:0007669"/>
    <property type="project" value="UniProtKB-UniRule"/>
</dbReference>
<keyword evidence="7" id="KW-0460">Magnesium</keyword>
<reference evidence="9 11" key="2">
    <citation type="journal article" date="2020" name="Extremophiles">
        <title>Genomic analysis of Caldalkalibacillus thermarum TA2.A1 reveals aerobic alkaliphilic metabolism and evolutionary hallmarks linking alkaliphilic bacteria and plant life.</title>
        <authorList>
            <person name="de Jong S.I."/>
            <person name="van den Broek M.A."/>
            <person name="Merkel A.Y."/>
            <person name="de la Torre Cortes P."/>
            <person name="Kalamorz F."/>
            <person name="Cook G.M."/>
            <person name="van Loosdrecht M.C.M."/>
            <person name="McMillan D.G.G."/>
        </authorList>
    </citation>
    <scope>NUCLEOTIDE SEQUENCE [LARGE SCALE GENOMIC DNA]</scope>
    <source>
        <strain evidence="9 11">TA2.A1</strain>
    </source>
</reference>
<keyword evidence="11" id="KW-1185">Reference proteome</keyword>
<evidence type="ECO:0000256" key="1">
    <source>
        <dbReference type="ARBA" id="ARBA00022605"/>
    </source>
</evidence>
<evidence type="ECO:0000313" key="9">
    <source>
        <dbReference type="EMBL" id="QZT32692.1"/>
    </source>
</evidence>
<dbReference type="InterPro" id="IPR031322">
    <property type="entry name" value="Shikimate/glucono_kinase"/>
</dbReference>
<keyword evidence="7" id="KW-0963">Cytoplasm</keyword>
<protein>
    <recommendedName>
        <fullName evidence="7">Shikimate kinase</fullName>
        <shortName evidence="7">SK</shortName>
        <ecNumber evidence="7">2.7.1.71</ecNumber>
    </recommendedName>
</protein>
<keyword evidence="1 7" id="KW-0028">Amino-acid biosynthesis</keyword>
<feature type="binding site" evidence="7">
    <location>
        <begin position="11"/>
        <end position="16"/>
    </location>
    <ligand>
        <name>ATP</name>
        <dbReference type="ChEBI" id="CHEBI:30616"/>
    </ligand>
</feature>
<dbReference type="PRINTS" id="PR01100">
    <property type="entry name" value="SHIKIMTKNASE"/>
</dbReference>
<dbReference type="Gene3D" id="3.40.50.300">
    <property type="entry name" value="P-loop containing nucleotide triphosphate hydrolases"/>
    <property type="match status" value="1"/>
</dbReference>
<dbReference type="eggNOG" id="COG0703">
    <property type="taxonomic scope" value="Bacteria"/>
</dbReference>
<dbReference type="KEGG" id="cthu:HUR95_09855"/>
<feature type="binding site" evidence="7">
    <location>
        <position position="87"/>
    </location>
    <ligand>
        <name>substrate</name>
    </ligand>
</feature>
<dbReference type="OrthoDB" id="9800332at2"/>